<dbReference type="InterPro" id="IPR000849">
    <property type="entry name" value="Sugar_P_transporter"/>
</dbReference>
<dbReference type="PANTHER" id="PTHR11662:SF399">
    <property type="entry name" value="FI19708P1-RELATED"/>
    <property type="match status" value="1"/>
</dbReference>
<feature type="transmembrane region" description="Helical" evidence="7">
    <location>
        <begin position="331"/>
        <end position="349"/>
    </location>
</feature>
<evidence type="ECO:0000256" key="2">
    <source>
        <dbReference type="ARBA" id="ARBA00022475"/>
    </source>
</evidence>
<comment type="similarity">
    <text evidence="6">Belongs to the major facilitator superfamily. Phthalate permease family.</text>
</comment>
<evidence type="ECO:0000256" key="6">
    <source>
        <dbReference type="ARBA" id="ARBA00038514"/>
    </source>
</evidence>
<dbReference type="InterPro" id="IPR020846">
    <property type="entry name" value="MFS_dom"/>
</dbReference>
<evidence type="ECO:0000256" key="5">
    <source>
        <dbReference type="ARBA" id="ARBA00023136"/>
    </source>
</evidence>
<dbReference type="SUPFAM" id="SSF103473">
    <property type="entry name" value="MFS general substrate transporter"/>
    <property type="match status" value="1"/>
</dbReference>
<keyword evidence="5 7" id="KW-0472">Membrane</keyword>
<feature type="transmembrane region" description="Helical" evidence="7">
    <location>
        <begin position="419"/>
        <end position="438"/>
    </location>
</feature>
<organism evidence="9 10">
    <name type="scientific">Pseudomonas caspiana</name>
    <dbReference type="NCBI Taxonomy" id="1451454"/>
    <lineage>
        <taxon>Bacteria</taxon>
        <taxon>Pseudomonadati</taxon>
        <taxon>Pseudomonadota</taxon>
        <taxon>Gammaproteobacteria</taxon>
        <taxon>Pseudomonadales</taxon>
        <taxon>Pseudomonadaceae</taxon>
        <taxon>Pseudomonas</taxon>
    </lineage>
</organism>
<dbReference type="CDD" id="cd17319">
    <property type="entry name" value="MFS_ExuT_GudP_like"/>
    <property type="match status" value="1"/>
</dbReference>
<dbReference type="RefSeq" id="WP_087272247.1">
    <property type="nucleotide sequence ID" value="NZ_JBJGBV010000020.1"/>
</dbReference>
<evidence type="ECO:0000313" key="10">
    <source>
        <dbReference type="Proteomes" id="UP000195440"/>
    </source>
</evidence>
<dbReference type="Gene3D" id="1.20.1250.20">
    <property type="entry name" value="MFS general substrate transporter like domains"/>
    <property type="match status" value="2"/>
</dbReference>
<dbReference type="OrthoDB" id="9771451at2"/>
<dbReference type="Pfam" id="PF07690">
    <property type="entry name" value="MFS_1"/>
    <property type="match status" value="1"/>
</dbReference>
<evidence type="ECO:0000256" key="4">
    <source>
        <dbReference type="ARBA" id="ARBA00022989"/>
    </source>
</evidence>
<evidence type="ECO:0000256" key="1">
    <source>
        <dbReference type="ARBA" id="ARBA00004651"/>
    </source>
</evidence>
<evidence type="ECO:0000313" key="9">
    <source>
        <dbReference type="EMBL" id="OUM71964.1"/>
    </source>
</evidence>
<feature type="transmembrane region" description="Helical" evidence="7">
    <location>
        <begin position="355"/>
        <end position="376"/>
    </location>
</feature>
<feature type="transmembrane region" description="Helical" evidence="7">
    <location>
        <begin position="188"/>
        <end position="206"/>
    </location>
</feature>
<reference evidence="9 10" key="1">
    <citation type="journal article" date="2017" name="Syst. Appl. Microbiol.">
        <title>Pseudomonas caspiana sp. nov., a citrus pathogen in the Pseudomonas syringae phylogenetic group.</title>
        <authorList>
            <person name="Busquets A."/>
            <person name="Gomila M."/>
            <person name="Beiki F."/>
            <person name="Mulet M."/>
            <person name="Rahimian H."/>
            <person name="Garcia-Valdes E."/>
            <person name="Lalucat J."/>
        </authorList>
    </citation>
    <scope>NUCLEOTIDE SEQUENCE [LARGE SCALE GENOMIC DNA]</scope>
    <source>
        <strain evidence="9 10">FBF102</strain>
    </source>
</reference>
<name>A0A1Y3P596_9PSED</name>
<accession>A0A1Y3P596</accession>
<dbReference type="InterPro" id="IPR011701">
    <property type="entry name" value="MFS"/>
</dbReference>
<gene>
    <name evidence="9" type="ORF">AUC60_20920</name>
</gene>
<dbReference type="EMBL" id="LOHF01000021">
    <property type="protein sequence ID" value="OUM71964.1"/>
    <property type="molecule type" value="Genomic_DNA"/>
</dbReference>
<keyword evidence="3 7" id="KW-0812">Transmembrane</keyword>
<evidence type="ECO:0000259" key="8">
    <source>
        <dbReference type="PROSITE" id="PS50850"/>
    </source>
</evidence>
<dbReference type="InterPro" id="IPR036259">
    <property type="entry name" value="MFS_trans_sf"/>
</dbReference>
<keyword evidence="4 7" id="KW-1133">Transmembrane helix</keyword>
<feature type="transmembrane region" description="Helical" evidence="7">
    <location>
        <begin position="21"/>
        <end position="37"/>
    </location>
</feature>
<keyword evidence="10" id="KW-1185">Reference proteome</keyword>
<feature type="domain" description="Major facilitator superfamily (MFS) profile" evidence="8">
    <location>
        <begin position="24"/>
        <end position="443"/>
    </location>
</feature>
<dbReference type="PIRSF" id="PIRSF002808">
    <property type="entry name" value="Hexose_phosphate_transp"/>
    <property type="match status" value="1"/>
</dbReference>
<dbReference type="AlphaFoldDB" id="A0A1Y3P596"/>
<feature type="transmembrane region" description="Helical" evidence="7">
    <location>
        <begin position="163"/>
        <end position="182"/>
    </location>
</feature>
<dbReference type="GO" id="GO:0022857">
    <property type="term" value="F:transmembrane transporter activity"/>
    <property type="evidence" value="ECO:0007669"/>
    <property type="project" value="InterPro"/>
</dbReference>
<sequence length="455" mass="49642">MLSKSIPLDQVEAQARVGRHRFLILALIFIVTVINYADRATMSIAGTGVVKDLGLDPMMLGVIFSAFAWAYALGQVPGGWLLDRFGARRVYGCSLVLWSIFTMLQGTVGWFGLMGASAAISLFAMRFMLGLVESPAFPANNRIVSCWFPTSERGTASALFNSAQYMAVVLFTPLMAWLTHAWGWEHVFLWMGGLGLALSVIWFAFYREPHSDKNLSPRELEYMREGGALVDLELTRTTKKPKARLSEIKQLFTSRTLWSIYLGQYCITALTYFFITWFPIYLIKGRGMTIMEAGWVAALPAICGFSGGVLGGMLSDLLIRRGVHPSIARKTPFIIGMAMSTILVSANFLDANWMVITVMAIAFFGKGLAAVGWAVLSDTAPKNMVGLSGGVFNGIGNIAGIITPLVIGYIVAVTGSFNIALWFVAAHGVLGILSYGLLAGRFERVVIEEDGHAPK</sequence>
<dbReference type="Proteomes" id="UP000195440">
    <property type="component" value="Unassembled WGS sequence"/>
</dbReference>
<dbReference type="GO" id="GO:0005886">
    <property type="term" value="C:plasma membrane"/>
    <property type="evidence" value="ECO:0007669"/>
    <property type="project" value="UniProtKB-SubCell"/>
</dbReference>
<evidence type="ECO:0000256" key="3">
    <source>
        <dbReference type="ARBA" id="ARBA00022692"/>
    </source>
</evidence>
<feature type="transmembrane region" description="Helical" evidence="7">
    <location>
        <begin position="388"/>
        <end position="413"/>
    </location>
</feature>
<evidence type="ECO:0000256" key="7">
    <source>
        <dbReference type="SAM" id="Phobius"/>
    </source>
</evidence>
<comment type="caution">
    <text evidence="9">The sequence shown here is derived from an EMBL/GenBank/DDBJ whole genome shotgun (WGS) entry which is preliminary data.</text>
</comment>
<feature type="transmembrane region" description="Helical" evidence="7">
    <location>
        <begin position="57"/>
        <end position="74"/>
    </location>
</feature>
<feature type="transmembrane region" description="Helical" evidence="7">
    <location>
        <begin position="295"/>
        <end position="319"/>
    </location>
</feature>
<dbReference type="InterPro" id="IPR050382">
    <property type="entry name" value="MFS_Na/Anion_cotransporter"/>
</dbReference>
<protein>
    <submittedName>
        <fullName evidence="9">Glucarate transporter</fullName>
    </submittedName>
</protein>
<proteinExistence type="inferred from homology"/>
<dbReference type="PANTHER" id="PTHR11662">
    <property type="entry name" value="SOLUTE CARRIER FAMILY 17"/>
    <property type="match status" value="1"/>
</dbReference>
<dbReference type="PROSITE" id="PS50850">
    <property type="entry name" value="MFS"/>
    <property type="match status" value="1"/>
</dbReference>
<dbReference type="NCBIfam" id="TIGR00893">
    <property type="entry name" value="2A0114"/>
    <property type="match status" value="1"/>
</dbReference>
<keyword evidence="2" id="KW-1003">Cell membrane</keyword>
<comment type="subcellular location">
    <subcellularLocation>
        <location evidence="1">Cell membrane</location>
        <topology evidence="1">Multi-pass membrane protein</topology>
    </subcellularLocation>
</comment>
<feature type="transmembrane region" description="Helical" evidence="7">
    <location>
        <begin position="258"/>
        <end position="283"/>
    </location>
</feature>